<dbReference type="Proteomes" id="UP001497512">
    <property type="component" value="Chromosome 18"/>
</dbReference>
<gene>
    <name evidence="1" type="ORF">CSSPTR1EN2_LOCUS10382</name>
</gene>
<evidence type="ECO:0000313" key="1">
    <source>
        <dbReference type="EMBL" id="CAK9210883.1"/>
    </source>
</evidence>
<proteinExistence type="predicted"/>
<reference evidence="1" key="1">
    <citation type="submission" date="2024-02" db="EMBL/GenBank/DDBJ databases">
        <authorList>
            <consortium name="ELIXIR-Norway"/>
            <consortium name="Elixir Norway"/>
        </authorList>
    </citation>
    <scope>NUCLEOTIDE SEQUENCE</scope>
</reference>
<accession>A0ABP0U5H7</accession>
<dbReference type="EMBL" id="OZ019910">
    <property type="protein sequence ID" value="CAK9210883.1"/>
    <property type="molecule type" value="Genomic_DNA"/>
</dbReference>
<keyword evidence="2" id="KW-1185">Reference proteome</keyword>
<name>A0ABP0U5H7_9BRYO</name>
<sequence length="69" mass="7850">MYANFSSLDYVHGGVGSVTFQLVKQCQDFSFGLFSGDILNYLIRGFQYCHFLQLESSCISPVGYWIYMG</sequence>
<protein>
    <submittedName>
        <fullName evidence="1">Uncharacterized protein</fullName>
    </submittedName>
</protein>
<evidence type="ECO:0000313" key="2">
    <source>
        <dbReference type="Proteomes" id="UP001497512"/>
    </source>
</evidence>
<organism evidence="1 2">
    <name type="scientific">Sphagnum troendelagicum</name>
    <dbReference type="NCBI Taxonomy" id="128251"/>
    <lineage>
        <taxon>Eukaryota</taxon>
        <taxon>Viridiplantae</taxon>
        <taxon>Streptophyta</taxon>
        <taxon>Embryophyta</taxon>
        <taxon>Bryophyta</taxon>
        <taxon>Sphagnophytina</taxon>
        <taxon>Sphagnopsida</taxon>
        <taxon>Sphagnales</taxon>
        <taxon>Sphagnaceae</taxon>
        <taxon>Sphagnum</taxon>
    </lineage>
</organism>